<dbReference type="SUPFAM" id="SSF52467">
    <property type="entry name" value="DHS-like NAD/FAD-binding domain"/>
    <property type="match status" value="1"/>
</dbReference>
<dbReference type="Proteomes" id="UP000228552">
    <property type="component" value="Chromosome"/>
</dbReference>
<reference evidence="1 2" key="1">
    <citation type="submission" date="2017-11" db="EMBL/GenBank/DDBJ databases">
        <title>Genome sequencing of Fusobacterium periodonticum KCOM 1263.</title>
        <authorList>
            <person name="Kook J.-K."/>
            <person name="Park S.-N."/>
            <person name="Lim Y.K."/>
        </authorList>
    </citation>
    <scope>NUCLEOTIDE SEQUENCE [LARGE SCALE GENOMIC DNA]</scope>
    <source>
        <strain evidence="1 2">KCOM 1263</strain>
    </source>
</reference>
<keyword evidence="2" id="KW-1185">Reference proteome</keyword>
<evidence type="ECO:0000313" key="1">
    <source>
        <dbReference type="EMBL" id="ATV61745.1"/>
    </source>
</evidence>
<dbReference type="Gene3D" id="3.40.50.1220">
    <property type="entry name" value="TPP-binding domain"/>
    <property type="match status" value="1"/>
</dbReference>
<organism evidence="1 2">
    <name type="scientific">Fusobacterium pseudoperiodonticum</name>
    <dbReference type="NCBI Taxonomy" id="2663009"/>
    <lineage>
        <taxon>Bacteria</taxon>
        <taxon>Fusobacteriati</taxon>
        <taxon>Fusobacteriota</taxon>
        <taxon>Fusobacteriia</taxon>
        <taxon>Fusobacteriales</taxon>
        <taxon>Fusobacteriaceae</taxon>
        <taxon>Fusobacterium</taxon>
    </lineage>
</organism>
<dbReference type="InterPro" id="IPR029035">
    <property type="entry name" value="DHS-like_NAD/FAD-binding_dom"/>
</dbReference>
<gene>
    <name evidence="1" type="ORF">CTM74_07870</name>
</gene>
<sequence length="46" mass="5320">MENKIEKLADIIKNSKHLVFFTGAGVSTEPTNITYRIKKREIKLPF</sequence>
<evidence type="ECO:0000313" key="2">
    <source>
        <dbReference type="Proteomes" id="UP000228552"/>
    </source>
</evidence>
<proteinExistence type="predicted"/>
<dbReference type="RefSeq" id="WP_099987686.1">
    <property type="nucleotide sequence ID" value="NZ_CP024700.1"/>
</dbReference>
<name>A0AAD0F1I2_9FUSO</name>
<dbReference type="EMBL" id="CP024700">
    <property type="protein sequence ID" value="ATV61745.1"/>
    <property type="molecule type" value="Genomic_DNA"/>
</dbReference>
<dbReference type="AlphaFoldDB" id="A0AAD0F1I2"/>
<accession>A0AAD0F1I2</accession>
<protein>
    <submittedName>
        <fullName evidence="1">NAD-dependent deacetylase</fullName>
    </submittedName>
</protein>